<feature type="region of interest" description="Disordered" evidence="1">
    <location>
        <begin position="952"/>
        <end position="1011"/>
    </location>
</feature>
<feature type="compositionally biased region" description="Polar residues" evidence="1">
    <location>
        <begin position="985"/>
        <end position="1002"/>
    </location>
</feature>
<proteinExistence type="predicted"/>
<sequence length="1115" mass="120582">MADHLNLAAACISVIGFPHWDNQPLALLTLVAGALPGKWFNPVRIGRKAQNLTSGLLPLFHAEGNSLGPFNQSITFDFSNPGSTNSPAGSKSSHESSHGVTFDEKTSSNPPYQQDTIYVSVSAENKTTTSSTPTSSSHLPPSQNSTAVESDTTMDNGTLPKVNVSSWTPPSPHNSDSAVDNDIIGIDKIINNGMPTNNKIPTNSNTTAENDTSTWLAGLSSWYKKWFPDINHSSTDRVPSPNDSASNTSSSVSHTSKTSSGLPSDVSPAINNDTAPTPQLPPAFAYGMEQTIPVVPLLVISLSMSVVLNMFLFHFLRLYKNALVDPQPVSPAPLDLQPSIITTIETLPLNPQPIDPSSVELKQTTVTTRIEIVPLDPPSVDLEHSAITSVEVIPLDPPLIDLQPSAITTIETVPLDPEPIYLPPTELQQSTITTSIDIVPLDTPSVELQPSVITAIETLPLGPSYTDTQAQTEPVIPTLGFSSVSGVFVDPIPIALQQSAITTIINTAPVVPSYTDMEVQTLPTALPYTDVGVQIEPVIPSLTFSSIEQVSVDPVPVALQQSAITTVIDTVPMPPSYSDSETQTDPIHHSYTDAEAQTSSLLPSHTDVGAQVEPVISTLSFSGIEQVSVHPIPVKLEQSNVATYTDMEAQTEPVLLSFSEIREVSSLPTEMFPVIHVCSGCKTASSEHRCSGCHTAPEQTDSECQTDPVKGSDSGTQTEPSEQRSSSAQTDFVELKDSNCQKDSVEVEHTNSGCQTDPIEVEHIDSGVQTDSAEVEQRGSSCQTDSTKIKHTDSRFQTGSVQNKQEESVAQGDSDAQMESVEPTDLSASTIPEQLVYKPFPNGSVQSIYQQRSVNDLDNIAWPYGPTSPAPEGWQTREDFTYPPTSPPKKPDPNDPNLKGKKGVGNLYRNKKRNWQNLERFRVNDAQIDYDEYVLGPGPASSSVERMNLLFRPEPKHMTEEERAKKESESTRLSQTEKRRREYARNQQLAKAQGEQGEQGNPPNFHLDRGNPRHFEALGLILPIRLPSASEDVRRTPQGTVTLAPPAKVNAASIGEVPPMEGEQHQAGAQPRIRVPPTAGDTRNPGPPKENILVNPPQKKNTGANVPNPEKPEEE</sequence>
<feature type="compositionally biased region" description="Basic and acidic residues" evidence="1">
    <location>
        <begin position="953"/>
        <end position="984"/>
    </location>
</feature>
<feature type="compositionally biased region" description="Polar residues" evidence="1">
    <location>
        <begin position="138"/>
        <end position="156"/>
    </location>
</feature>
<evidence type="ECO:0000313" key="3">
    <source>
        <dbReference type="Proteomes" id="UP000799764"/>
    </source>
</evidence>
<feature type="region of interest" description="Disordered" evidence="1">
    <location>
        <begin position="78"/>
        <end position="180"/>
    </location>
</feature>
<feature type="compositionally biased region" description="Polar residues" evidence="1">
    <location>
        <begin position="78"/>
        <end position="91"/>
    </location>
</feature>
<feature type="compositionally biased region" description="Low complexity" evidence="1">
    <location>
        <begin position="127"/>
        <end position="137"/>
    </location>
</feature>
<feature type="region of interest" description="Disordered" evidence="1">
    <location>
        <begin position="770"/>
        <end position="825"/>
    </location>
</feature>
<keyword evidence="3" id="KW-1185">Reference proteome</keyword>
<dbReference type="EMBL" id="MU001507">
    <property type="protein sequence ID" value="KAF2440672.1"/>
    <property type="molecule type" value="Genomic_DNA"/>
</dbReference>
<feature type="region of interest" description="Disordered" evidence="1">
    <location>
        <begin position="233"/>
        <end position="275"/>
    </location>
</feature>
<evidence type="ECO:0000313" key="2">
    <source>
        <dbReference type="EMBL" id="KAF2440672.1"/>
    </source>
</evidence>
<feature type="region of interest" description="Disordered" evidence="1">
    <location>
        <begin position="1054"/>
        <end position="1115"/>
    </location>
</feature>
<evidence type="ECO:0000256" key="1">
    <source>
        <dbReference type="SAM" id="MobiDB-lite"/>
    </source>
</evidence>
<feature type="compositionally biased region" description="Polar residues" evidence="1">
    <location>
        <begin position="770"/>
        <end position="786"/>
    </location>
</feature>
<dbReference type="OrthoDB" id="3798881at2759"/>
<dbReference type="AlphaFoldDB" id="A0A9P4PB47"/>
<organism evidence="2 3">
    <name type="scientific">Karstenula rhodostoma CBS 690.94</name>
    <dbReference type="NCBI Taxonomy" id="1392251"/>
    <lineage>
        <taxon>Eukaryota</taxon>
        <taxon>Fungi</taxon>
        <taxon>Dikarya</taxon>
        <taxon>Ascomycota</taxon>
        <taxon>Pezizomycotina</taxon>
        <taxon>Dothideomycetes</taxon>
        <taxon>Pleosporomycetidae</taxon>
        <taxon>Pleosporales</taxon>
        <taxon>Massarineae</taxon>
        <taxon>Didymosphaeriaceae</taxon>
        <taxon>Karstenula</taxon>
    </lineage>
</organism>
<feature type="region of interest" description="Disordered" evidence="1">
    <location>
        <begin position="689"/>
        <end position="733"/>
    </location>
</feature>
<comment type="caution">
    <text evidence="2">The sequence shown here is derived from an EMBL/GenBank/DDBJ whole genome shotgun (WGS) entry which is preliminary data.</text>
</comment>
<name>A0A9P4PB47_9PLEO</name>
<feature type="compositionally biased region" description="Basic and acidic residues" evidence="1">
    <location>
        <begin position="92"/>
        <end position="106"/>
    </location>
</feature>
<accession>A0A9P4PB47</accession>
<gene>
    <name evidence="2" type="ORF">P171DRAFT_500175</name>
</gene>
<feature type="compositionally biased region" description="Polar residues" evidence="1">
    <location>
        <begin position="107"/>
        <end position="126"/>
    </location>
</feature>
<feature type="region of interest" description="Disordered" evidence="1">
    <location>
        <begin position="741"/>
        <end position="760"/>
    </location>
</feature>
<protein>
    <submittedName>
        <fullName evidence="2">Uncharacterized protein</fullName>
    </submittedName>
</protein>
<dbReference type="Proteomes" id="UP000799764">
    <property type="component" value="Unassembled WGS sequence"/>
</dbReference>
<feature type="region of interest" description="Disordered" evidence="1">
    <location>
        <begin position="863"/>
        <end position="907"/>
    </location>
</feature>
<feature type="compositionally biased region" description="Polar residues" evidence="1">
    <location>
        <begin position="233"/>
        <end position="243"/>
    </location>
</feature>
<reference evidence="2" key="1">
    <citation type="journal article" date="2020" name="Stud. Mycol.">
        <title>101 Dothideomycetes genomes: a test case for predicting lifestyles and emergence of pathogens.</title>
        <authorList>
            <person name="Haridas S."/>
            <person name="Albert R."/>
            <person name="Binder M."/>
            <person name="Bloem J."/>
            <person name="Labutti K."/>
            <person name="Salamov A."/>
            <person name="Andreopoulos B."/>
            <person name="Baker S."/>
            <person name="Barry K."/>
            <person name="Bills G."/>
            <person name="Bluhm B."/>
            <person name="Cannon C."/>
            <person name="Castanera R."/>
            <person name="Culley D."/>
            <person name="Daum C."/>
            <person name="Ezra D."/>
            <person name="Gonzalez J."/>
            <person name="Henrissat B."/>
            <person name="Kuo A."/>
            <person name="Liang C."/>
            <person name="Lipzen A."/>
            <person name="Lutzoni F."/>
            <person name="Magnuson J."/>
            <person name="Mondo S."/>
            <person name="Nolan M."/>
            <person name="Ohm R."/>
            <person name="Pangilinan J."/>
            <person name="Park H.-J."/>
            <person name="Ramirez L."/>
            <person name="Alfaro M."/>
            <person name="Sun H."/>
            <person name="Tritt A."/>
            <person name="Yoshinaga Y."/>
            <person name="Zwiers L.-H."/>
            <person name="Turgeon B."/>
            <person name="Goodwin S."/>
            <person name="Spatafora J."/>
            <person name="Crous P."/>
            <person name="Grigoriev I."/>
        </authorList>
    </citation>
    <scope>NUCLEOTIDE SEQUENCE</scope>
    <source>
        <strain evidence="2">CBS 690.94</strain>
    </source>
</reference>
<feature type="compositionally biased region" description="Polar residues" evidence="1">
    <location>
        <begin position="713"/>
        <end position="730"/>
    </location>
</feature>
<feature type="compositionally biased region" description="Low complexity" evidence="1">
    <location>
        <begin position="244"/>
        <end position="260"/>
    </location>
</feature>
<feature type="compositionally biased region" description="Polar residues" evidence="1">
    <location>
        <begin position="163"/>
        <end position="178"/>
    </location>
</feature>